<dbReference type="SUPFAM" id="SSF55073">
    <property type="entry name" value="Nucleotide cyclase"/>
    <property type="match status" value="1"/>
</dbReference>
<dbReference type="Proteomes" id="UP000515917">
    <property type="component" value="Chromosome"/>
</dbReference>
<sequence>MGAAQYPEHGSDAETLLKRADIAMYHAKEGGAVQCATSLSICSRS</sequence>
<dbReference type="AlphaFoldDB" id="A0A7G3G6D2"/>
<dbReference type="InterPro" id="IPR029787">
    <property type="entry name" value="Nucleotide_cyclase"/>
</dbReference>
<dbReference type="InterPro" id="IPR000160">
    <property type="entry name" value="GGDEF_dom"/>
</dbReference>
<dbReference type="Gene3D" id="3.30.70.270">
    <property type="match status" value="1"/>
</dbReference>
<dbReference type="InterPro" id="IPR043128">
    <property type="entry name" value="Rev_trsase/Diguanyl_cyclase"/>
</dbReference>
<proteinExistence type="predicted"/>
<name>A0A7G3G6D2_9NEIS</name>
<dbReference type="EMBL" id="CP025781">
    <property type="protein sequence ID" value="QBC42719.1"/>
    <property type="molecule type" value="Genomic_DNA"/>
</dbReference>
<dbReference type="KEGG" id="ifl:C1H71_03560"/>
<gene>
    <name evidence="2" type="ORF">C1H71_03560</name>
</gene>
<organism evidence="2 3">
    <name type="scientific">Iodobacter fluviatilis</name>
    <dbReference type="NCBI Taxonomy" id="537"/>
    <lineage>
        <taxon>Bacteria</taxon>
        <taxon>Pseudomonadati</taxon>
        <taxon>Pseudomonadota</taxon>
        <taxon>Betaproteobacteria</taxon>
        <taxon>Neisseriales</taxon>
        <taxon>Chitinibacteraceae</taxon>
        <taxon>Iodobacter</taxon>
    </lineage>
</organism>
<evidence type="ECO:0000313" key="2">
    <source>
        <dbReference type="EMBL" id="QBC42719.1"/>
    </source>
</evidence>
<protein>
    <recommendedName>
        <fullName evidence="1">GGDEF domain-containing protein</fullName>
    </recommendedName>
</protein>
<reference evidence="2 3" key="1">
    <citation type="submission" date="2018-01" db="EMBL/GenBank/DDBJ databases">
        <title>Genome sequence of Iodobacter sp. strain PCH194 isolated from Indian Trans-Himalaya.</title>
        <authorList>
            <person name="Kumar V."/>
            <person name="Thakur V."/>
            <person name="Kumar S."/>
            <person name="Singh D."/>
        </authorList>
    </citation>
    <scope>NUCLEOTIDE SEQUENCE [LARGE SCALE GENOMIC DNA]</scope>
    <source>
        <strain evidence="2 3">PCH194</strain>
    </source>
</reference>
<dbReference type="Pfam" id="PF00990">
    <property type="entry name" value="GGDEF"/>
    <property type="match status" value="1"/>
</dbReference>
<accession>A0A7G3G6D2</accession>
<evidence type="ECO:0000259" key="1">
    <source>
        <dbReference type="Pfam" id="PF00990"/>
    </source>
</evidence>
<evidence type="ECO:0000313" key="3">
    <source>
        <dbReference type="Proteomes" id="UP000515917"/>
    </source>
</evidence>
<feature type="domain" description="GGDEF" evidence="1">
    <location>
        <begin position="1"/>
        <end position="32"/>
    </location>
</feature>
<keyword evidence="3" id="KW-1185">Reference proteome</keyword>